<evidence type="ECO:0000256" key="1">
    <source>
        <dbReference type="ARBA" id="ARBA00022729"/>
    </source>
</evidence>
<name>A0A6G9IFK8_9GAMM</name>
<dbReference type="KEGG" id="orb:IPMB12_03330"/>
<dbReference type="GO" id="GO:0030288">
    <property type="term" value="C:outer membrane-bounded periplasmic space"/>
    <property type="evidence" value="ECO:0007669"/>
    <property type="project" value="TreeGrafter"/>
</dbReference>
<dbReference type="Pfam" id="PF13343">
    <property type="entry name" value="SBP_bac_6"/>
    <property type="match status" value="1"/>
</dbReference>
<dbReference type="Gene3D" id="3.40.190.10">
    <property type="entry name" value="Periplasmic binding protein-like II"/>
    <property type="match status" value="2"/>
</dbReference>
<dbReference type="SUPFAM" id="SSF53850">
    <property type="entry name" value="Periplasmic binding protein-like II"/>
    <property type="match status" value="1"/>
</dbReference>
<gene>
    <name evidence="2" type="ORF">IPMB12_03330</name>
</gene>
<dbReference type="EMBL" id="CP050253">
    <property type="protein sequence ID" value="QIQ22380.1"/>
    <property type="molecule type" value="Genomic_DNA"/>
</dbReference>
<evidence type="ECO:0000313" key="3">
    <source>
        <dbReference type="Proteomes" id="UP000501168"/>
    </source>
</evidence>
<dbReference type="InParanoid" id="A0A6G9IFK8"/>
<reference evidence="2 3" key="1">
    <citation type="submission" date="2020-03" db="EMBL/GenBank/DDBJ databases">
        <title>Complete genome sequence of Orbus sp. IPMB12 (BCRC 80908).</title>
        <authorList>
            <person name="Lo W.-S."/>
            <person name="Chang T.-H."/>
            <person name="Kuo C.-H."/>
        </authorList>
    </citation>
    <scope>NUCLEOTIDE SEQUENCE [LARGE SCALE GENOMIC DNA]</scope>
    <source>
        <strain evidence="2 3">IPMB12</strain>
    </source>
</reference>
<organism evidence="2 3">
    <name type="scientific">Zophobihabitans entericus</name>
    <dbReference type="NCBI Taxonomy" id="1635327"/>
    <lineage>
        <taxon>Bacteria</taxon>
        <taxon>Pseudomonadati</taxon>
        <taxon>Pseudomonadota</taxon>
        <taxon>Gammaproteobacteria</taxon>
        <taxon>Orbales</taxon>
        <taxon>Orbaceae</taxon>
        <taxon>Zophobihabitans</taxon>
    </lineage>
</organism>
<dbReference type="PANTHER" id="PTHR30006">
    <property type="entry name" value="THIAMINE-BINDING PERIPLASMIC PROTEIN-RELATED"/>
    <property type="match status" value="1"/>
</dbReference>
<keyword evidence="1" id="KW-0732">Signal</keyword>
<accession>A0A6G9IFK8</accession>
<dbReference type="Proteomes" id="UP000501168">
    <property type="component" value="Chromosome"/>
</dbReference>
<evidence type="ECO:0000313" key="2">
    <source>
        <dbReference type="EMBL" id="QIQ22380.1"/>
    </source>
</evidence>
<protein>
    <submittedName>
        <fullName evidence="2">ABC transporter substrate-binding protein</fullName>
    </submittedName>
</protein>
<proteinExistence type="predicted"/>
<dbReference type="PANTHER" id="PTHR30006:SF25">
    <property type="entry name" value="PHOSPHOGLYCERATE TRANSPORT REGULATORY PROTEIN PGTC"/>
    <property type="match status" value="1"/>
</dbReference>
<keyword evidence="3" id="KW-1185">Reference proteome</keyword>
<sequence length="418" mass="47116">MVNRQMLIRIRCFRLFGLFLLLMPFTIMSKELVIGTTFSTDATVHLIKVWEQQSNHFPIRTLNRTSMSLNQLLSTSKAGNVDLILSSSPMLFDSLQSKGELADLPATIKQHSQFVPEVLQNTTAAFSISGYGILSNSAQFESLNISIPGDWYDLVNPALQDLVIISSPSRSETNHIMLEALLQQQGWDKGWELISQISANVGTISSRSFGVADKIQANLGAAGITIDNYANLLTQNESLGGNRLVFHYFPNFPVSPTFISVTAKSTHKAEALTFIQFLLSEEGQRALSDSETGKYPIQPLSTDNPLAEKQQFLFSQPQINYDLLLKRQELVKLLFEHAITYRLNQLKTNWRLIYAKEQAVGRQLPEVRAIIASFPITEQQSVDDDYLNNFNLSSELLKWQEYFSQQQAELVKTLEDLQ</sequence>
<dbReference type="AlphaFoldDB" id="A0A6G9IFK8"/>